<reference evidence="1" key="1">
    <citation type="journal article" date="2010" name="Science">
        <title>Plasticity of animal genome architecture unmasked by rapid evolution of a pelagic tunicate.</title>
        <authorList>
            <person name="Denoeud F."/>
            <person name="Henriet S."/>
            <person name="Mungpakdee S."/>
            <person name="Aury J.M."/>
            <person name="Da Silva C."/>
            <person name="Brinkmann H."/>
            <person name="Mikhaleva J."/>
            <person name="Olsen L.C."/>
            <person name="Jubin C."/>
            <person name="Canestro C."/>
            <person name="Bouquet J.M."/>
            <person name="Danks G."/>
            <person name="Poulain J."/>
            <person name="Campsteijn C."/>
            <person name="Adamski M."/>
            <person name="Cross I."/>
            <person name="Yadetie F."/>
            <person name="Muffato M."/>
            <person name="Louis A."/>
            <person name="Butcher S."/>
            <person name="Tsagkogeorga G."/>
            <person name="Konrad A."/>
            <person name="Singh S."/>
            <person name="Jensen M.F."/>
            <person name="Cong E.H."/>
            <person name="Eikeseth-Otteraa H."/>
            <person name="Noel B."/>
            <person name="Anthouard V."/>
            <person name="Porcel B.M."/>
            <person name="Kachouri-Lafond R."/>
            <person name="Nishino A."/>
            <person name="Ugolini M."/>
            <person name="Chourrout P."/>
            <person name="Nishida H."/>
            <person name="Aasland R."/>
            <person name="Huzurbazar S."/>
            <person name="Westhof E."/>
            <person name="Delsuc F."/>
            <person name="Lehrach H."/>
            <person name="Reinhardt R."/>
            <person name="Weissenbach J."/>
            <person name="Roy S.W."/>
            <person name="Artiguenave F."/>
            <person name="Postlethwait J.H."/>
            <person name="Manak J.R."/>
            <person name="Thompson E.M."/>
            <person name="Jaillon O."/>
            <person name="Du Pasquier L."/>
            <person name="Boudinot P."/>
            <person name="Liberles D.A."/>
            <person name="Volff J.N."/>
            <person name="Philippe H."/>
            <person name="Lenhard B."/>
            <person name="Roest Crollius H."/>
            <person name="Wincker P."/>
            <person name="Chourrout D."/>
        </authorList>
    </citation>
    <scope>NUCLEOTIDE SEQUENCE [LARGE SCALE GENOMIC DNA]</scope>
</reference>
<dbReference type="AlphaFoldDB" id="E4XNG9"/>
<gene>
    <name evidence="1" type="ORF">GSOID_T00015729001</name>
</gene>
<accession>E4XNG9</accession>
<name>E4XNG9_OIKDI</name>
<evidence type="ECO:0000313" key="2">
    <source>
        <dbReference type="Proteomes" id="UP000001307"/>
    </source>
</evidence>
<dbReference type="Proteomes" id="UP000001307">
    <property type="component" value="Unassembled WGS sequence"/>
</dbReference>
<dbReference type="InParanoid" id="E4XNG9"/>
<proteinExistence type="predicted"/>
<dbReference type="OrthoDB" id="10496606at2759"/>
<keyword evidence="2" id="KW-1185">Reference proteome</keyword>
<organism evidence="1">
    <name type="scientific">Oikopleura dioica</name>
    <name type="common">Tunicate</name>
    <dbReference type="NCBI Taxonomy" id="34765"/>
    <lineage>
        <taxon>Eukaryota</taxon>
        <taxon>Metazoa</taxon>
        <taxon>Chordata</taxon>
        <taxon>Tunicata</taxon>
        <taxon>Appendicularia</taxon>
        <taxon>Copelata</taxon>
        <taxon>Oikopleuridae</taxon>
        <taxon>Oikopleura</taxon>
    </lineage>
</organism>
<protein>
    <submittedName>
        <fullName evidence="1">Uncharacterized protein</fullName>
    </submittedName>
</protein>
<dbReference type="EMBL" id="FN653084">
    <property type="protein sequence ID" value="CBY11407.1"/>
    <property type="molecule type" value="Genomic_DNA"/>
</dbReference>
<sequence length="172" mass="19695">MRIGAGNQEREVEKKEIGRRNDKLEKMRKELGEIGGSGHFWGNDKMISFAGVRDEMRGKELKKVIGLLAAGEKKINLKFWWSQNSEVAEAGWTIKFKTAFEDYGGDGLYFYLWISNKEGDAKFKATAQEIVGSTGEEKNRRELQSEKDGTRQRIKYENVAGYAFVRFNITIL</sequence>
<evidence type="ECO:0000313" key="1">
    <source>
        <dbReference type="EMBL" id="CBY11407.1"/>
    </source>
</evidence>